<dbReference type="InterPro" id="IPR001647">
    <property type="entry name" value="HTH_TetR"/>
</dbReference>
<dbReference type="PANTHER" id="PTHR30055">
    <property type="entry name" value="HTH-TYPE TRANSCRIPTIONAL REGULATOR RUTR"/>
    <property type="match status" value="1"/>
</dbReference>
<sequence>MHLDDNPAAVPDIRDARRRMYQRQILAAAEREFSASGFTDARMESIAAAAGVSLSTVYKTFSGKLAIWDTLHDERMRALLAEVDTVTRTAASPLERLLTGVAAVARFLTEHDEYLHLNLRAGFGWASGADGGRGVQRTVWSAGLDTLAGGVEASIAAGELPDIRPRVAAGMIVSALQVWLDDWVRTSRDRQADTVIEELTTRLRWLLAGDAP</sequence>
<dbReference type="EMBL" id="BAAAMR010000002">
    <property type="protein sequence ID" value="GAA2120396.1"/>
    <property type="molecule type" value="Genomic_DNA"/>
</dbReference>
<evidence type="ECO:0000313" key="7">
    <source>
        <dbReference type="Proteomes" id="UP001501020"/>
    </source>
</evidence>
<dbReference type="Pfam" id="PF00440">
    <property type="entry name" value="TetR_N"/>
    <property type="match status" value="1"/>
</dbReference>
<dbReference type="SUPFAM" id="SSF48498">
    <property type="entry name" value="Tetracyclin repressor-like, C-terminal domain"/>
    <property type="match status" value="1"/>
</dbReference>
<comment type="caution">
    <text evidence="6">The sequence shown here is derived from an EMBL/GenBank/DDBJ whole genome shotgun (WGS) entry which is preliminary data.</text>
</comment>
<evidence type="ECO:0000313" key="6">
    <source>
        <dbReference type="EMBL" id="GAA2120396.1"/>
    </source>
</evidence>
<dbReference type="InterPro" id="IPR036271">
    <property type="entry name" value="Tet_transcr_reg_TetR-rel_C_sf"/>
</dbReference>
<dbReference type="InterPro" id="IPR050109">
    <property type="entry name" value="HTH-type_TetR-like_transc_reg"/>
</dbReference>
<keyword evidence="7" id="KW-1185">Reference proteome</keyword>
<feature type="domain" description="HTH tetR-type" evidence="5">
    <location>
        <begin position="19"/>
        <end position="79"/>
    </location>
</feature>
<feature type="DNA-binding region" description="H-T-H motif" evidence="4">
    <location>
        <begin position="42"/>
        <end position="61"/>
    </location>
</feature>
<keyword evidence="2 4" id="KW-0238">DNA-binding</keyword>
<dbReference type="PROSITE" id="PS50977">
    <property type="entry name" value="HTH_TETR_2"/>
    <property type="match status" value="1"/>
</dbReference>
<accession>A0ABN2Y1H7</accession>
<evidence type="ECO:0000259" key="5">
    <source>
        <dbReference type="PROSITE" id="PS50977"/>
    </source>
</evidence>
<keyword evidence="1" id="KW-0805">Transcription regulation</keyword>
<dbReference type="Proteomes" id="UP001501020">
    <property type="component" value="Unassembled WGS sequence"/>
</dbReference>
<name>A0ABN2Y1H7_9ACTN</name>
<evidence type="ECO:0000256" key="1">
    <source>
        <dbReference type="ARBA" id="ARBA00023015"/>
    </source>
</evidence>
<dbReference type="PRINTS" id="PR00455">
    <property type="entry name" value="HTHTETR"/>
</dbReference>
<organism evidence="6 7">
    <name type="scientific">Actinomadura napierensis</name>
    <dbReference type="NCBI Taxonomy" id="267854"/>
    <lineage>
        <taxon>Bacteria</taxon>
        <taxon>Bacillati</taxon>
        <taxon>Actinomycetota</taxon>
        <taxon>Actinomycetes</taxon>
        <taxon>Streptosporangiales</taxon>
        <taxon>Thermomonosporaceae</taxon>
        <taxon>Actinomadura</taxon>
    </lineage>
</organism>
<evidence type="ECO:0000256" key="2">
    <source>
        <dbReference type="ARBA" id="ARBA00023125"/>
    </source>
</evidence>
<protein>
    <recommendedName>
        <fullName evidence="5">HTH tetR-type domain-containing protein</fullName>
    </recommendedName>
</protein>
<reference evidence="6 7" key="1">
    <citation type="journal article" date="2019" name="Int. J. Syst. Evol. Microbiol.">
        <title>The Global Catalogue of Microorganisms (GCM) 10K type strain sequencing project: providing services to taxonomists for standard genome sequencing and annotation.</title>
        <authorList>
            <consortium name="The Broad Institute Genomics Platform"/>
            <consortium name="The Broad Institute Genome Sequencing Center for Infectious Disease"/>
            <person name="Wu L."/>
            <person name="Ma J."/>
        </authorList>
    </citation>
    <scope>NUCLEOTIDE SEQUENCE [LARGE SCALE GENOMIC DNA]</scope>
    <source>
        <strain evidence="6 7">JCM 13850</strain>
    </source>
</reference>
<dbReference type="RefSeq" id="WP_344260907.1">
    <property type="nucleotide sequence ID" value="NZ_BAAAMR010000002.1"/>
</dbReference>
<keyword evidence="3" id="KW-0804">Transcription</keyword>
<dbReference type="SUPFAM" id="SSF46689">
    <property type="entry name" value="Homeodomain-like"/>
    <property type="match status" value="1"/>
</dbReference>
<dbReference type="InterPro" id="IPR009057">
    <property type="entry name" value="Homeodomain-like_sf"/>
</dbReference>
<dbReference type="PANTHER" id="PTHR30055:SF234">
    <property type="entry name" value="HTH-TYPE TRANSCRIPTIONAL REGULATOR BETI"/>
    <property type="match status" value="1"/>
</dbReference>
<gene>
    <name evidence="6" type="ORF">GCM10009727_05090</name>
</gene>
<evidence type="ECO:0000256" key="4">
    <source>
        <dbReference type="PROSITE-ProRule" id="PRU00335"/>
    </source>
</evidence>
<proteinExistence type="predicted"/>
<dbReference type="Gene3D" id="1.10.357.10">
    <property type="entry name" value="Tetracycline Repressor, domain 2"/>
    <property type="match status" value="1"/>
</dbReference>
<evidence type="ECO:0000256" key="3">
    <source>
        <dbReference type="ARBA" id="ARBA00023163"/>
    </source>
</evidence>
<dbReference type="Gene3D" id="1.10.10.60">
    <property type="entry name" value="Homeodomain-like"/>
    <property type="match status" value="1"/>
</dbReference>